<gene>
    <name evidence="2" type="ORF">GCM10025881_37350</name>
</gene>
<keyword evidence="3" id="KW-1185">Reference proteome</keyword>
<dbReference type="Proteomes" id="UP001157034">
    <property type="component" value="Unassembled WGS sequence"/>
</dbReference>
<name>A0ABQ6K8A1_9MICO</name>
<evidence type="ECO:0000256" key="1">
    <source>
        <dbReference type="SAM" id="MobiDB-lite"/>
    </source>
</evidence>
<protein>
    <recommendedName>
        <fullName evidence="4">DUF222 domain-containing protein</fullName>
    </recommendedName>
</protein>
<accession>A0ABQ6K8A1</accession>
<feature type="region of interest" description="Disordered" evidence="1">
    <location>
        <begin position="1"/>
        <end position="44"/>
    </location>
</feature>
<dbReference type="EMBL" id="BSVB01000001">
    <property type="protein sequence ID" value="GMA96911.1"/>
    <property type="molecule type" value="Genomic_DNA"/>
</dbReference>
<dbReference type="RefSeq" id="WP_344202720.1">
    <property type="nucleotide sequence ID" value="NZ_BAAAQO010000004.1"/>
</dbReference>
<evidence type="ECO:0000313" key="2">
    <source>
        <dbReference type="EMBL" id="GMA96911.1"/>
    </source>
</evidence>
<evidence type="ECO:0000313" key="3">
    <source>
        <dbReference type="Proteomes" id="UP001157034"/>
    </source>
</evidence>
<reference evidence="3" key="1">
    <citation type="journal article" date="2019" name="Int. J. Syst. Evol. Microbiol.">
        <title>The Global Catalogue of Microorganisms (GCM) 10K type strain sequencing project: providing services to taxonomists for standard genome sequencing and annotation.</title>
        <authorList>
            <consortium name="The Broad Institute Genomics Platform"/>
            <consortium name="The Broad Institute Genome Sequencing Center for Infectious Disease"/>
            <person name="Wu L."/>
            <person name="Ma J."/>
        </authorList>
    </citation>
    <scope>NUCLEOTIDE SEQUENCE [LARGE SCALE GENOMIC DNA]</scope>
    <source>
        <strain evidence="3">NBRC 108894</strain>
    </source>
</reference>
<feature type="region of interest" description="Disordered" evidence="1">
    <location>
        <begin position="139"/>
        <end position="158"/>
    </location>
</feature>
<evidence type="ECO:0008006" key="4">
    <source>
        <dbReference type="Google" id="ProtNLM"/>
    </source>
</evidence>
<sequence>MPDRMHIENVFPSRPPYREPGFGGMRAVTGQPPSPHDRETTEDDDRALAADRALTRQSLAQTRSRIDAALGIRCDEHDAELGAWCIGSGDSGVGAVCLHRYELGLGDAARVRLPSGPAPAPFVDALAERAAAVRNVGLHAAQQEHEQRRQQQRARYNR</sequence>
<organism evidence="2 3">
    <name type="scientific">Pseudolysinimonas kribbensis</name>
    <dbReference type="NCBI Taxonomy" id="433641"/>
    <lineage>
        <taxon>Bacteria</taxon>
        <taxon>Bacillati</taxon>
        <taxon>Actinomycetota</taxon>
        <taxon>Actinomycetes</taxon>
        <taxon>Micrococcales</taxon>
        <taxon>Microbacteriaceae</taxon>
        <taxon>Pseudolysinimonas</taxon>
    </lineage>
</organism>
<comment type="caution">
    <text evidence="2">The sequence shown here is derived from an EMBL/GenBank/DDBJ whole genome shotgun (WGS) entry which is preliminary data.</text>
</comment>
<proteinExistence type="predicted"/>